<protein>
    <submittedName>
        <fullName evidence="1">Uncharacterized protein</fullName>
    </submittedName>
</protein>
<sequence>MKKIKFFKSYLEILKIWVTKPDTTYRVSNKLSMDVDLVAVRAREAWFEFFPRHEDPQHPSKEFNSRFVGGAKLYPNQGRRLAGYFDQTLIKRKAPDKDS</sequence>
<proteinExistence type="predicted"/>
<dbReference type="EMBL" id="BMAT01010891">
    <property type="protein sequence ID" value="GFR62658.1"/>
    <property type="molecule type" value="Genomic_DNA"/>
</dbReference>
<reference evidence="1 2" key="1">
    <citation type="journal article" date="2021" name="Elife">
        <title>Chloroplast acquisition without the gene transfer in kleptoplastic sea slugs, Plakobranchus ocellatus.</title>
        <authorList>
            <person name="Maeda T."/>
            <person name="Takahashi S."/>
            <person name="Yoshida T."/>
            <person name="Shimamura S."/>
            <person name="Takaki Y."/>
            <person name="Nagai Y."/>
            <person name="Toyoda A."/>
            <person name="Suzuki Y."/>
            <person name="Arimoto A."/>
            <person name="Ishii H."/>
            <person name="Satoh N."/>
            <person name="Nishiyama T."/>
            <person name="Hasebe M."/>
            <person name="Maruyama T."/>
            <person name="Minagawa J."/>
            <person name="Obokata J."/>
            <person name="Shigenobu S."/>
        </authorList>
    </citation>
    <scope>NUCLEOTIDE SEQUENCE [LARGE SCALE GENOMIC DNA]</scope>
</reference>
<keyword evidence="2" id="KW-1185">Reference proteome</keyword>
<organism evidence="1 2">
    <name type="scientific">Elysia marginata</name>
    <dbReference type="NCBI Taxonomy" id="1093978"/>
    <lineage>
        <taxon>Eukaryota</taxon>
        <taxon>Metazoa</taxon>
        <taxon>Spiralia</taxon>
        <taxon>Lophotrochozoa</taxon>
        <taxon>Mollusca</taxon>
        <taxon>Gastropoda</taxon>
        <taxon>Heterobranchia</taxon>
        <taxon>Euthyneura</taxon>
        <taxon>Panpulmonata</taxon>
        <taxon>Sacoglossa</taxon>
        <taxon>Placobranchoidea</taxon>
        <taxon>Plakobranchidae</taxon>
        <taxon>Elysia</taxon>
    </lineage>
</organism>
<evidence type="ECO:0000313" key="2">
    <source>
        <dbReference type="Proteomes" id="UP000762676"/>
    </source>
</evidence>
<name>A0AAV4EQE5_9GAST</name>
<comment type="caution">
    <text evidence="1">The sequence shown here is derived from an EMBL/GenBank/DDBJ whole genome shotgun (WGS) entry which is preliminary data.</text>
</comment>
<accession>A0AAV4EQE5</accession>
<dbReference type="AlphaFoldDB" id="A0AAV4EQE5"/>
<gene>
    <name evidence="1" type="ORF">ElyMa_005462100</name>
</gene>
<dbReference type="Proteomes" id="UP000762676">
    <property type="component" value="Unassembled WGS sequence"/>
</dbReference>
<evidence type="ECO:0000313" key="1">
    <source>
        <dbReference type="EMBL" id="GFR62658.1"/>
    </source>
</evidence>